<dbReference type="Pfam" id="PF13359">
    <property type="entry name" value="DDE_Tnp_4"/>
    <property type="match status" value="1"/>
</dbReference>
<keyword evidence="3 6" id="KW-0863">Zinc-finger</keyword>
<dbReference type="PANTHER" id="PTHR23080:SF133">
    <property type="entry name" value="SI:CH211-262I1.5-RELATED"/>
    <property type="match status" value="1"/>
</dbReference>
<keyword evidence="10" id="KW-1185">Reference proteome</keyword>
<evidence type="ECO:0000259" key="8">
    <source>
        <dbReference type="PROSITE" id="PS50950"/>
    </source>
</evidence>
<comment type="cofactor">
    <cofactor evidence="1">
        <name>a divalent metal cation</name>
        <dbReference type="ChEBI" id="CHEBI:60240"/>
    </cofactor>
</comment>
<sequence length="820" mass="92457">MNIASAWHGSSLVKNSHAGGQICQVSVNYQERSKCQELIRFIDENSKFNEKHSKFNEKHSKFNEKHCKFKYGDHDIELQEALLYSKHKRPLLADTEKCRTPVKIQRFTYTSDGEKIVINNMNKISVPGQTFQFKESLMPARTQPVSIEDIRSGTNEWENVTLSGKVIRVGDISTVGAKQLKLAETTFSDSTGTIVVDIWEQHIPMIEDGKVYRIAPVQVRSWAGKKKLSTTVLSVVTEIIADYTLSKGFVSEEDLNTVDCNEVTVKVSNIHSVQAVETFIHCLNKYCSRRLLQPSAGKVVHCDRCGYTMRSSNCTKQVCAKIVIQLESGEQVNLTAFQSVLNSIFEGEISSQSKTDVAEKLLLLEELGILDFVFQRIKETTSIGVHLLAGCKVMQCFAPDCNHQSESHCCQFFLFPNPEKKKVEYRRWVLLLRRADRDRSKYSKVCSCHFKDGKKSNGPTIFKRNANKLFPSQEPPVQKKKKPDSEAKLSAVEDILASISATTPAESSEAQDESTTPPTEQIILEAEVLLAKQELSSQQDTIQYQKTHYSVSMMTSEVIRMETGLTTKEIFTIVVDYAAIYRDSISYYCGWKVESITFEDQIFITLMKLRQNYTNMHLAQLFSCSVGTISNIVITFVHVLHRLLFDDLMRVFPSRNKNKLCSPSSFSEFSSCRIIIDCTDIEVATPSLMSQQNFTYSSYRGMNSFKVLTGVAPNGVLTYISDLYPGSISDKEIVQQLGLLNHFVPGDLILADKGFLIQDIVPRGVSVNIPPFLEHGKFTERMPTSLYIARTSKVASGNTPELKFENIKLKCTGSINHRLV</sequence>
<feature type="domain" description="THAP-type" evidence="8">
    <location>
        <begin position="394"/>
        <end position="478"/>
    </location>
</feature>
<dbReference type="GO" id="GO:0008270">
    <property type="term" value="F:zinc ion binding"/>
    <property type="evidence" value="ECO:0007669"/>
    <property type="project" value="UniProtKB-KW"/>
</dbReference>
<dbReference type="GO" id="GO:0003677">
    <property type="term" value="F:DNA binding"/>
    <property type="evidence" value="ECO:0007669"/>
    <property type="project" value="UniProtKB-UniRule"/>
</dbReference>
<dbReference type="InterPro" id="IPR027806">
    <property type="entry name" value="HARBI1_dom"/>
</dbReference>
<dbReference type="PROSITE" id="PS50950">
    <property type="entry name" value="ZF_THAP"/>
    <property type="match status" value="1"/>
</dbReference>
<keyword evidence="5 6" id="KW-0238">DNA-binding</keyword>
<protein>
    <recommendedName>
        <fullName evidence="8">THAP-type domain-containing protein</fullName>
    </recommendedName>
</protein>
<dbReference type="SUPFAM" id="SSF57716">
    <property type="entry name" value="Glucocorticoid receptor-like (DNA-binding domain)"/>
    <property type="match status" value="1"/>
</dbReference>
<dbReference type="InterPro" id="IPR012340">
    <property type="entry name" value="NA-bd_OB-fold"/>
</dbReference>
<dbReference type="Pfam" id="PF05485">
    <property type="entry name" value="THAP"/>
    <property type="match status" value="1"/>
</dbReference>
<keyword evidence="4" id="KW-0862">Zinc</keyword>
<evidence type="ECO:0000256" key="4">
    <source>
        <dbReference type="ARBA" id="ARBA00022833"/>
    </source>
</evidence>
<dbReference type="Gene3D" id="2.40.50.140">
    <property type="entry name" value="Nucleic acid-binding proteins"/>
    <property type="match status" value="1"/>
</dbReference>
<proteinExistence type="predicted"/>
<dbReference type="SUPFAM" id="SSF50249">
    <property type="entry name" value="Nucleic acid-binding proteins"/>
    <property type="match status" value="1"/>
</dbReference>
<evidence type="ECO:0000256" key="3">
    <source>
        <dbReference type="ARBA" id="ARBA00022771"/>
    </source>
</evidence>
<dbReference type="InterPro" id="IPR006612">
    <property type="entry name" value="THAP_Znf"/>
</dbReference>
<evidence type="ECO:0000313" key="9">
    <source>
        <dbReference type="EMBL" id="PFX20756.1"/>
    </source>
</evidence>
<gene>
    <name evidence="9" type="ORF">AWC38_SpisGene14780</name>
</gene>
<organism evidence="9 10">
    <name type="scientific">Stylophora pistillata</name>
    <name type="common">Smooth cauliflower coral</name>
    <dbReference type="NCBI Taxonomy" id="50429"/>
    <lineage>
        <taxon>Eukaryota</taxon>
        <taxon>Metazoa</taxon>
        <taxon>Cnidaria</taxon>
        <taxon>Anthozoa</taxon>
        <taxon>Hexacorallia</taxon>
        <taxon>Scleractinia</taxon>
        <taxon>Astrocoeniina</taxon>
        <taxon>Pocilloporidae</taxon>
        <taxon>Stylophora</taxon>
    </lineage>
</organism>
<dbReference type="Proteomes" id="UP000225706">
    <property type="component" value="Unassembled WGS sequence"/>
</dbReference>
<evidence type="ECO:0000256" key="2">
    <source>
        <dbReference type="ARBA" id="ARBA00022723"/>
    </source>
</evidence>
<dbReference type="EMBL" id="LSMT01000305">
    <property type="protein sequence ID" value="PFX20756.1"/>
    <property type="molecule type" value="Genomic_DNA"/>
</dbReference>
<evidence type="ECO:0000313" key="10">
    <source>
        <dbReference type="Proteomes" id="UP000225706"/>
    </source>
</evidence>
<evidence type="ECO:0000256" key="7">
    <source>
        <dbReference type="SAM" id="MobiDB-lite"/>
    </source>
</evidence>
<dbReference type="Pfam" id="PF13613">
    <property type="entry name" value="HTH_Tnp_4"/>
    <property type="match status" value="1"/>
</dbReference>
<reference evidence="10" key="1">
    <citation type="journal article" date="2017" name="bioRxiv">
        <title>Comparative analysis of the genomes of Stylophora pistillata and Acropora digitifera provides evidence for extensive differences between species of corals.</title>
        <authorList>
            <person name="Voolstra C.R."/>
            <person name="Li Y."/>
            <person name="Liew Y.J."/>
            <person name="Baumgarten S."/>
            <person name="Zoccola D."/>
            <person name="Flot J.-F."/>
            <person name="Tambutte S."/>
            <person name="Allemand D."/>
            <person name="Aranda M."/>
        </authorList>
    </citation>
    <scope>NUCLEOTIDE SEQUENCE [LARGE SCALE GENOMIC DNA]</scope>
</reference>
<accession>A0A2B4RUA8</accession>
<dbReference type="AlphaFoldDB" id="A0A2B4RUA8"/>
<comment type="caution">
    <text evidence="9">The sequence shown here is derived from an EMBL/GenBank/DDBJ whole genome shotgun (WGS) entry which is preliminary data.</text>
</comment>
<keyword evidence="2" id="KW-0479">Metal-binding</keyword>
<dbReference type="STRING" id="50429.A0A2B4RUA8"/>
<evidence type="ECO:0000256" key="5">
    <source>
        <dbReference type="ARBA" id="ARBA00023125"/>
    </source>
</evidence>
<feature type="region of interest" description="Disordered" evidence="7">
    <location>
        <begin position="466"/>
        <end position="485"/>
    </location>
</feature>
<evidence type="ECO:0000256" key="1">
    <source>
        <dbReference type="ARBA" id="ARBA00001968"/>
    </source>
</evidence>
<dbReference type="InterPro" id="IPR027805">
    <property type="entry name" value="Transposase_HTH_dom"/>
</dbReference>
<dbReference type="PANTHER" id="PTHR23080">
    <property type="entry name" value="THAP DOMAIN PROTEIN"/>
    <property type="match status" value="1"/>
</dbReference>
<dbReference type="OrthoDB" id="5985780at2759"/>
<evidence type="ECO:0000256" key="6">
    <source>
        <dbReference type="PROSITE-ProRule" id="PRU00309"/>
    </source>
</evidence>
<name>A0A2B4RUA8_STYPI</name>